<gene>
    <name evidence="11" type="ORF">VNO80_13508</name>
</gene>
<dbReference type="GO" id="GO:0005886">
    <property type="term" value="C:plasma membrane"/>
    <property type="evidence" value="ECO:0007669"/>
    <property type="project" value="TreeGrafter"/>
</dbReference>
<feature type="transmembrane region" description="Helical" evidence="10">
    <location>
        <begin position="104"/>
        <end position="122"/>
    </location>
</feature>
<keyword evidence="6 10" id="KW-0812">Transmembrane</keyword>
<evidence type="ECO:0000256" key="2">
    <source>
        <dbReference type="ARBA" id="ARBA00004914"/>
    </source>
</evidence>
<evidence type="ECO:0000256" key="9">
    <source>
        <dbReference type="ARBA" id="ARBA00023136"/>
    </source>
</evidence>
<evidence type="ECO:0008006" key="13">
    <source>
        <dbReference type="Google" id="ProtNLM"/>
    </source>
</evidence>
<comment type="caution">
    <text evidence="11">The sequence shown here is derived from an EMBL/GenBank/DDBJ whole genome shotgun (WGS) entry which is preliminary data.</text>
</comment>
<evidence type="ECO:0000256" key="8">
    <source>
        <dbReference type="ARBA" id="ARBA00022989"/>
    </source>
</evidence>
<evidence type="ECO:0000256" key="5">
    <source>
        <dbReference type="ARBA" id="ARBA00022597"/>
    </source>
</evidence>
<dbReference type="AlphaFoldDB" id="A0AAN9N346"/>
<dbReference type="Gene3D" id="1.20.1250.20">
    <property type="entry name" value="MFS general substrate transporter like domains"/>
    <property type="match status" value="1"/>
</dbReference>
<dbReference type="Pfam" id="PF13347">
    <property type="entry name" value="MFS_2"/>
    <property type="match status" value="1"/>
</dbReference>
<comment type="subcellular location">
    <subcellularLocation>
        <location evidence="1">Membrane</location>
        <topology evidence="1">Multi-pass membrane protein</topology>
    </subcellularLocation>
</comment>
<evidence type="ECO:0000256" key="4">
    <source>
        <dbReference type="ARBA" id="ARBA00022448"/>
    </source>
</evidence>
<evidence type="ECO:0000256" key="3">
    <source>
        <dbReference type="ARBA" id="ARBA00007134"/>
    </source>
</evidence>
<name>A0AAN9N346_PHACN</name>
<accession>A0AAN9N346</accession>
<dbReference type="Proteomes" id="UP001374584">
    <property type="component" value="Unassembled WGS sequence"/>
</dbReference>
<comment type="pathway">
    <text evidence="2">Glycan biosynthesis; sucrose metabolism.</text>
</comment>
<keyword evidence="4" id="KW-0813">Transport</keyword>
<feature type="transmembrane region" description="Helical" evidence="10">
    <location>
        <begin position="172"/>
        <end position="194"/>
    </location>
</feature>
<feature type="transmembrane region" description="Helical" evidence="10">
    <location>
        <begin position="72"/>
        <end position="92"/>
    </location>
</feature>
<dbReference type="PANTHER" id="PTHR19432:SF89">
    <property type="entry name" value="SUCROSE_H+ SYMPORTER, PLANT, MAJOR FACILITATOR SUPERFAMILY DOMAIN-CONTAINING PROTEIN-RELATED"/>
    <property type="match status" value="1"/>
</dbReference>
<dbReference type="EMBL" id="JAYMYR010000005">
    <property type="protein sequence ID" value="KAK7364766.1"/>
    <property type="molecule type" value="Genomic_DNA"/>
</dbReference>
<keyword evidence="9 10" id="KW-0472">Membrane</keyword>
<evidence type="ECO:0000256" key="6">
    <source>
        <dbReference type="ARBA" id="ARBA00022692"/>
    </source>
</evidence>
<evidence type="ECO:0000256" key="1">
    <source>
        <dbReference type="ARBA" id="ARBA00004141"/>
    </source>
</evidence>
<evidence type="ECO:0000256" key="7">
    <source>
        <dbReference type="ARBA" id="ARBA00022847"/>
    </source>
</evidence>
<dbReference type="GO" id="GO:0005773">
    <property type="term" value="C:vacuole"/>
    <property type="evidence" value="ECO:0007669"/>
    <property type="project" value="TreeGrafter"/>
</dbReference>
<dbReference type="PANTHER" id="PTHR19432">
    <property type="entry name" value="SUGAR TRANSPORTER"/>
    <property type="match status" value="1"/>
</dbReference>
<organism evidence="11 12">
    <name type="scientific">Phaseolus coccineus</name>
    <name type="common">Scarlet runner bean</name>
    <name type="synonym">Phaseolus multiflorus</name>
    <dbReference type="NCBI Taxonomy" id="3886"/>
    <lineage>
        <taxon>Eukaryota</taxon>
        <taxon>Viridiplantae</taxon>
        <taxon>Streptophyta</taxon>
        <taxon>Embryophyta</taxon>
        <taxon>Tracheophyta</taxon>
        <taxon>Spermatophyta</taxon>
        <taxon>Magnoliopsida</taxon>
        <taxon>eudicotyledons</taxon>
        <taxon>Gunneridae</taxon>
        <taxon>Pentapetalae</taxon>
        <taxon>rosids</taxon>
        <taxon>fabids</taxon>
        <taxon>Fabales</taxon>
        <taxon>Fabaceae</taxon>
        <taxon>Papilionoideae</taxon>
        <taxon>50 kb inversion clade</taxon>
        <taxon>NPAAA clade</taxon>
        <taxon>indigoferoid/millettioid clade</taxon>
        <taxon>Phaseoleae</taxon>
        <taxon>Phaseolus</taxon>
    </lineage>
</organism>
<feature type="transmembrane region" description="Helical" evidence="10">
    <location>
        <begin position="36"/>
        <end position="60"/>
    </location>
</feature>
<sequence length="209" mass="22175">MEAPSTTKPIDPTKPSITTLSVEASQGEPCPLRKMFAVASMAAGIQFGWALQLSLLTLYVQLLGVPHAATSFIWLCGPISGLVVQPIVGYYSDRSTSRFGRRRPFIHGGAVAVAIAVFLIGYAADIGYSAGDDKTRKTRPRAVAVFVIGFWILDVANSDVGHPSDGVKIGSMVSFTILGVPLAVTFSLCSLRVLNDCVALVCVKGNFLV</sequence>
<proteinExistence type="inferred from homology"/>
<evidence type="ECO:0000313" key="11">
    <source>
        <dbReference type="EMBL" id="KAK7364766.1"/>
    </source>
</evidence>
<dbReference type="GO" id="GO:0008506">
    <property type="term" value="F:sucrose:proton symporter activity"/>
    <property type="evidence" value="ECO:0007669"/>
    <property type="project" value="TreeGrafter"/>
</dbReference>
<protein>
    <recommendedName>
        <fullName evidence="13">Sucrose transporter</fullName>
    </recommendedName>
</protein>
<keyword evidence="8 10" id="KW-1133">Transmembrane helix</keyword>
<dbReference type="SUPFAM" id="SSF103473">
    <property type="entry name" value="MFS general substrate transporter"/>
    <property type="match status" value="1"/>
</dbReference>
<dbReference type="InterPro" id="IPR036259">
    <property type="entry name" value="MFS_trans_sf"/>
</dbReference>
<keyword evidence="12" id="KW-1185">Reference proteome</keyword>
<keyword evidence="7" id="KW-0769">Symport</keyword>
<evidence type="ECO:0000256" key="10">
    <source>
        <dbReference type="SAM" id="Phobius"/>
    </source>
</evidence>
<reference evidence="11 12" key="1">
    <citation type="submission" date="2024-01" db="EMBL/GenBank/DDBJ databases">
        <title>The genomes of 5 underutilized Papilionoideae crops provide insights into root nodulation and disease resistanc.</title>
        <authorList>
            <person name="Jiang F."/>
        </authorList>
    </citation>
    <scope>NUCLEOTIDE SEQUENCE [LARGE SCALE GENOMIC DNA]</scope>
    <source>
        <strain evidence="11">JINMINGXINNONG_FW02</strain>
        <tissue evidence="11">Leaves</tissue>
    </source>
</reference>
<keyword evidence="5" id="KW-0762">Sugar transport</keyword>
<evidence type="ECO:0000313" key="12">
    <source>
        <dbReference type="Proteomes" id="UP001374584"/>
    </source>
</evidence>
<comment type="similarity">
    <text evidence="3">Belongs to the glycoside-pentoside-hexuronide (GPH) cation symporter transporter (TC 2.A.2.4) family.</text>
</comment>